<dbReference type="PaxDb" id="2903-EOD10523"/>
<reference evidence="1" key="2">
    <citation type="submission" date="2024-10" db="UniProtKB">
        <authorList>
            <consortium name="EnsemblProtists"/>
        </authorList>
    </citation>
    <scope>IDENTIFICATION</scope>
</reference>
<dbReference type="Proteomes" id="UP000013827">
    <property type="component" value="Unassembled WGS sequence"/>
</dbReference>
<sequence length="226" mass="23502">MVADPTQSLAAAFATLRALPEPDGEAHERRRREAALALDAAQALGGVKADAVDPVLLKPPWRSERVCAAAARASGPGDDAWDVDACRRRLCGVRPRAGPLLSWLDERAEALEPYRRLSEARHAPWAEQSVAATLAAVRAARSELQRPPYVLVAEGSLGAEAAVAAAAGAAVTVCDPNRFAAAAIGEVAAAHGVAHAVTVAPQTLERLCADIVCGVDLTALDDARLS</sequence>
<dbReference type="EnsemblProtists" id="EOD10523">
    <property type="protein sequence ID" value="EOD10523"/>
    <property type="gene ID" value="EMIHUDRAFT_215797"/>
</dbReference>
<organism evidence="1 2">
    <name type="scientific">Emiliania huxleyi (strain CCMP1516)</name>
    <dbReference type="NCBI Taxonomy" id="280463"/>
    <lineage>
        <taxon>Eukaryota</taxon>
        <taxon>Haptista</taxon>
        <taxon>Haptophyta</taxon>
        <taxon>Prymnesiophyceae</taxon>
        <taxon>Isochrysidales</taxon>
        <taxon>Noelaerhabdaceae</taxon>
        <taxon>Emiliania</taxon>
    </lineage>
</organism>
<dbReference type="AlphaFoldDB" id="A0A0D3IGY8"/>
<protein>
    <submittedName>
        <fullName evidence="1">Uncharacterized protein</fullName>
    </submittedName>
</protein>
<evidence type="ECO:0000313" key="2">
    <source>
        <dbReference type="Proteomes" id="UP000013827"/>
    </source>
</evidence>
<proteinExistence type="predicted"/>
<evidence type="ECO:0000313" key="1">
    <source>
        <dbReference type="EnsemblProtists" id="EOD10523"/>
    </source>
</evidence>
<dbReference type="GeneID" id="17256665"/>
<keyword evidence="2" id="KW-1185">Reference proteome</keyword>
<name>A0A0D3IGY8_EMIH1</name>
<accession>A0A0D3IGY8</accession>
<dbReference type="HOGENOM" id="CLU_1226756_0_0_1"/>
<dbReference type="RefSeq" id="XP_005762952.1">
    <property type="nucleotide sequence ID" value="XM_005762895.1"/>
</dbReference>
<reference evidence="2" key="1">
    <citation type="journal article" date="2013" name="Nature">
        <title>Pan genome of the phytoplankton Emiliania underpins its global distribution.</title>
        <authorList>
            <person name="Read B.A."/>
            <person name="Kegel J."/>
            <person name="Klute M.J."/>
            <person name="Kuo A."/>
            <person name="Lefebvre S.C."/>
            <person name="Maumus F."/>
            <person name="Mayer C."/>
            <person name="Miller J."/>
            <person name="Monier A."/>
            <person name="Salamov A."/>
            <person name="Young J."/>
            <person name="Aguilar M."/>
            <person name="Claverie J.M."/>
            <person name="Frickenhaus S."/>
            <person name="Gonzalez K."/>
            <person name="Herman E.K."/>
            <person name="Lin Y.C."/>
            <person name="Napier J."/>
            <person name="Ogata H."/>
            <person name="Sarno A.F."/>
            <person name="Shmutz J."/>
            <person name="Schroeder D."/>
            <person name="de Vargas C."/>
            <person name="Verret F."/>
            <person name="von Dassow P."/>
            <person name="Valentin K."/>
            <person name="Van de Peer Y."/>
            <person name="Wheeler G."/>
            <person name="Dacks J.B."/>
            <person name="Delwiche C.F."/>
            <person name="Dyhrman S.T."/>
            <person name="Glockner G."/>
            <person name="John U."/>
            <person name="Richards T."/>
            <person name="Worden A.Z."/>
            <person name="Zhang X."/>
            <person name="Grigoriev I.V."/>
            <person name="Allen A.E."/>
            <person name="Bidle K."/>
            <person name="Borodovsky M."/>
            <person name="Bowler C."/>
            <person name="Brownlee C."/>
            <person name="Cock J.M."/>
            <person name="Elias M."/>
            <person name="Gladyshev V.N."/>
            <person name="Groth M."/>
            <person name="Guda C."/>
            <person name="Hadaegh A."/>
            <person name="Iglesias-Rodriguez M.D."/>
            <person name="Jenkins J."/>
            <person name="Jones B.M."/>
            <person name="Lawson T."/>
            <person name="Leese F."/>
            <person name="Lindquist E."/>
            <person name="Lobanov A."/>
            <person name="Lomsadze A."/>
            <person name="Malik S.B."/>
            <person name="Marsh M.E."/>
            <person name="Mackinder L."/>
            <person name="Mock T."/>
            <person name="Mueller-Roeber B."/>
            <person name="Pagarete A."/>
            <person name="Parker M."/>
            <person name="Probert I."/>
            <person name="Quesneville H."/>
            <person name="Raines C."/>
            <person name="Rensing S.A."/>
            <person name="Riano-Pachon D.M."/>
            <person name="Richier S."/>
            <person name="Rokitta S."/>
            <person name="Shiraiwa Y."/>
            <person name="Soanes D.M."/>
            <person name="van der Giezen M."/>
            <person name="Wahlund T.M."/>
            <person name="Williams B."/>
            <person name="Wilson W."/>
            <person name="Wolfe G."/>
            <person name="Wurch L.L."/>
        </authorList>
    </citation>
    <scope>NUCLEOTIDE SEQUENCE</scope>
</reference>
<dbReference type="KEGG" id="ehx:EMIHUDRAFT_215797"/>